<name>A0A4Y2A8H4_ARAVE</name>
<protein>
    <submittedName>
        <fullName evidence="1">Uncharacterized protein</fullName>
    </submittedName>
</protein>
<sequence>MAFLSTTCKNSHHYFSLVSTLPIKVNVAPRPSNPRFVTLNCLVPVTYSTLSINACLRTLWSCLVSSQVSSPLRTLWSLCPSTLCYTAPAQGSIVLPQAVDTSRRMLC</sequence>
<comment type="caution">
    <text evidence="1">The sequence shown here is derived from an EMBL/GenBank/DDBJ whole genome shotgun (WGS) entry which is preliminary data.</text>
</comment>
<dbReference type="EMBL" id="BGPR01000009">
    <property type="protein sequence ID" value="GBL76058.1"/>
    <property type="molecule type" value="Genomic_DNA"/>
</dbReference>
<dbReference type="AlphaFoldDB" id="A0A4Y2A8H4"/>
<reference evidence="1 2" key="1">
    <citation type="journal article" date="2019" name="Sci. Rep.">
        <title>Orb-weaving spider Araneus ventricosus genome elucidates the spidroin gene catalogue.</title>
        <authorList>
            <person name="Kono N."/>
            <person name="Nakamura H."/>
            <person name="Ohtoshi R."/>
            <person name="Moran D.A.P."/>
            <person name="Shinohara A."/>
            <person name="Yoshida Y."/>
            <person name="Fujiwara M."/>
            <person name="Mori M."/>
            <person name="Tomita M."/>
            <person name="Arakawa K."/>
        </authorList>
    </citation>
    <scope>NUCLEOTIDE SEQUENCE [LARGE SCALE GENOMIC DNA]</scope>
</reference>
<organism evidence="1 2">
    <name type="scientific">Araneus ventricosus</name>
    <name type="common">Orbweaver spider</name>
    <name type="synonym">Epeira ventricosa</name>
    <dbReference type="NCBI Taxonomy" id="182803"/>
    <lineage>
        <taxon>Eukaryota</taxon>
        <taxon>Metazoa</taxon>
        <taxon>Ecdysozoa</taxon>
        <taxon>Arthropoda</taxon>
        <taxon>Chelicerata</taxon>
        <taxon>Arachnida</taxon>
        <taxon>Araneae</taxon>
        <taxon>Araneomorphae</taxon>
        <taxon>Entelegynae</taxon>
        <taxon>Araneoidea</taxon>
        <taxon>Araneidae</taxon>
        <taxon>Araneus</taxon>
    </lineage>
</organism>
<gene>
    <name evidence="1" type="ORF">AVEN_234366_1</name>
</gene>
<keyword evidence="2" id="KW-1185">Reference proteome</keyword>
<accession>A0A4Y2A8H4</accession>
<dbReference type="Proteomes" id="UP000499080">
    <property type="component" value="Unassembled WGS sequence"/>
</dbReference>
<evidence type="ECO:0000313" key="2">
    <source>
        <dbReference type="Proteomes" id="UP000499080"/>
    </source>
</evidence>
<evidence type="ECO:0000313" key="1">
    <source>
        <dbReference type="EMBL" id="GBL76058.1"/>
    </source>
</evidence>
<proteinExistence type="predicted"/>